<keyword evidence="2" id="KW-1185">Reference proteome</keyword>
<sequence>MYKILKKMLLKTICLLLVTFLPLCVYIYTREHSQYIFNINSSGQINKYIIRAEFNPVDKEIYLNQEIIFTNNIKRQLKKIYFYLYPNSFQYRDYHTFHQSQMSEIYPNGFNPGYIDINSVKVDEGNCDYKIIGKDKTILMVSLNKPIDINEKIIIDVEGNVKIPNRKGRFGFIEDTYSVTNWHPTLAMYNQKGWHLDFSTKVEKSFYSDVSNYHVELITPKDYIPKVTGSIVKKVKLEDKVCYHIDGFNLKDFPIVISKSLKNNGRE</sequence>
<dbReference type="RefSeq" id="WP_006305740.1">
    <property type="nucleotide sequence ID" value="NZ_ARZA01000012.1"/>
</dbReference>
<dbReference type="AlphaFoldDB" id="R1CZ39"/>
<name>R1CZ39_9FIRM</name>
<dbReference type="GO" id="GO:0004177">
    <property type="term" value="F:aminopeptidase activity"/>
    <property type="evidence" value="ECO:0007669"/>
    <property type="project" value="UniProtKB-KW"/>
</dbReference>
<keyword evidence="1" id="KW-0031">Aminopeptidase</keyword>
<dbReference type="STRING" id="1304284.L21TH_0073"/>
<evidence type="ECO:0000313" key="2">
    <source>
        <dbReference type="Proteomes" id="UP000013378"/>
    </source>
</evidence>
<gene>
    <name evidence="1" type="ORF">L21TH_0073</name>
</gene>
<evidence type="ECO:0000313" key="1">
    <source>
        <dbReference type="EMBL" id="EOD01844.1"/>
    </source>
</evidence>
<keyword evidence="1" id="KW-0645">Protease</keyword>
<reference evidence="1 2" key="1">
    <citation type="journal article" date="2015" name="Geomicrobiol. J.">
        <title>Caldisalinibacter kiritimatiensis gen. nov., sp. nov., a moderately thermohalophilic thiosulfate-reducing bacterium from a hypersaline microbial mat.</title>
        <authorList>
            <person name="Ben Hania W."/>
            <person name="Joseph M."/>
            <person name="Fiebig A."/>
            <person name="Bunk B."/>
            <person name="Klenk H.-P."/>
            <person name="Fardeau M.-L."/>
            <person name="Spring S."/>
        </authorList>
    </citation>
    <scope>NUCLEOTIDE SEQUENCE [LARGE SCALE GENOMIC DNA]</scope>
    <source>
        <strain evidence="1 2">L21-TH-D2</strain>
    </source>
</reference>
<comment type="caution">
    <text evidence="1">The sequence shown here is derived from an EMBL/GenBank/DDBJ whole genome shotgun (WGS) entry which is preliminary data.</text>
</comment>
<accession>R1CZ39</accession>
<dbReference type="eggNOG" id="COG0308">
    <property type="taxonomic scope" value="Bacteria"/>
</dbReference>
<proteinExistence type="predicted"/>
<protein>
    <submittedName>
        <fullName evidence="1">Aminopeptidase N</fullName>
    </submittedName>
</protein>
<dbReference type="Proteomes" id="UP000013378">
    <property type="component" value="Unassembled WGS sequence"/>
</dbReference>
<dbReference type="OrthoDB" id="9814383at2"/>
<dbReference type="EMBL" id="ARZA01000012">
    <property type="protein sequence ID" value="EOD01844.1"/>
    <property type="molecule type" value="Genomic_DNA"/>
</dbReference>
<keyword evidence="1" id="KW-0378">Hydrolase</keyword>
<organism evidence="1 2">
    <name type="scientific">Caldisalinibacter kiritimatiensis</name>
    <dbReference type="NCBI Taxonomy" id="1304284"/>
    <lineage>
        <taxon>Bacteria</taxon>
        <taxon>Bacillati</taxon>
        <taxon>Bacillota</taxon>
        <taxon>Tissierellia</taxon>
        <taxon>Tissierellales</taxon>
        <taxon>Thermohalobacteraceae</taxon>
        <taxon>Caldisalinibacter</taxon>
    </lineage>
</organism>